<comment type="function">
    <text evidence="11">GDP-dissociation inhibitor preventing the GDP to GTP exchange of most Rab proteins. By keeping these small GTPases in their inactive GDP-bound form regulates intracellular membrane trafficking. Negatively regulates protein transport to the cilium and ciliogenesis through the inhibition of RAB8A.</text>
</comment>
<comment type="subunit">
    <text evidence="12">Interacts with RHOH. Interacts with the GDP-bound inactive forms of RAB3A, RAB3B, RAB3C, RAB5A, RAB5B, RAB5C, RAB8A, RAB8B, RAB10, RAB12, RAB35, and RAB43; binds RAB3D to a lesser extent. Interacts with DZIP1; this interaction negatively regulates the interaction of GDI2 with GDP-bound RAB8A.</text>
</comment>
<organism evidence="14 15">
    <name type="scientific">Moschus moschiferus</name>
    <name type="common">Siberian musk deer</name>
    <name type="synonym">Moschus sibiricus</name>
    <dbReference type="NCBI Taxonomy" id="68415"/>
    <lineage>
        <taxon>Eukaryota</taxon>
        <taxon>Metazoa</taxon>
        <taxon>Chordata</taxon>
        <taxon>Craniata</taxon>
        <taxon>Vertebrata</taxon>
        <taxon>Euteleostomi</taxon>
        <taxon>Mammalia</taxon>
        <taxon>Eutheria</taxon>
        <taxon>Laurasiatheria</taxon>
        <taxon>Artiodactyla</taxon>
        <taxon>Ruminantia</taxon>
        <taxon>Pecora</taxon>
        <taxon>Moschidae</taxon>
        <taxon>Moschus</taxon>
    </lineage>
</organism>
<dbReference type="Proteomes" id="UP000694544">
    <property type="component" value="Unplaced"/>
</dbReference>
<evidence type="ECO:0000256" key="10">
    <source>
        <dbReference type="ARBA" id="ARBA00023136"/>
    </source>
</evidence>
<evidence type="ECO:0000256" key="7">
    <source>
        <dbReference type="ARBA" id="ARBA00022553"/>
    </source>
</evidence>
<evidence type="ECO:0000256" key="13">
    <source>
        <dbReference type="RuleBase" id="RU363124"/>
    </source>
</evidence>
<dbReference type="InterPro" id="IPR018203">
    <property type="entry name" value="GDP_dissociation_inhibitor"/>
</dbReference>
<keyword evidence="8" id="KW-0007">Acetylation</keyword>
<dbReference type="SUPFAM" id="SSF51905">
    <property type="entry name" value="FAD/NAD(P)-binding domain"/>
    <property type="match status" value="2"/>
</dbReference>
<dbReference type="FunFam" id="1.10.405.10:FF:000017">
    <property type="entry name" value="Guanosine nucleotide diphosphate dissociation inhibitor"/>
    <property type="match status" value="1"/>
</dbReference>
<evidence type="ECO:0000256" key="11">
    <source>
        <dbReference type="ARBA" id="ARBA00045960"/>
    </source>
</evidence>
<dbReference type="GO" id="GO:0015031">
    <property type="term" value="P:protein transport"/>
    <property type="evidence" value="ECO:0007669"/>
    <property type="project" value="InterPro"/>
</dbReference>
<dbReference type="PANTHER" id="PTHR11787:SF1">
    <property type="entry name" value="RAB GDP DISSOCIATION INHIBITOR BETA"/>
    <property type="match status" value="1"/>
</dbReference>
<keyword evidence="9" id="KW-0333">Golgi apparatus</keyword>
<dbReference type="PRINTS" id="PR00892">
    <property type="entry name" value="RABGDI"/>
</dbReference>
<dbReference type="FunFam" id="3.50.50.60:FF:000158">
    <property type="entry name" value="Rab GDP dissociation inhibitor"/>
    <property type="match status" value="1"/>
</dbReference>
<dbReference type="InterPro" id="IPR000806">
    <property type="entry name" value="RabGDI"/>
</dbReference>
<dbReference type="Gene3D" id="1.10.405.10">
    <property type="entry name" value="Guanine Nucleotide Dissociation Inhibitor, domain 1"/>
    <property type="match status" value="1"/>
</dbReference>
<dbReference type="PANTHER" id="PTHR11787">
    <property type="entry name" value="RAB GDP-DISSOCIATION INHIBITOR"/>
    <property type="match status" value="1"/>
</dbReference>
<evidence type="ECO:0000313" key="14">
    <source>
        <dbReference type="Ensembl" id="ENSMMSP00000017192.1"/>
    </source>
</evidence>
<dbReference type="PRINTS" id="PR00891">
    <property type="entry name" value="RABGDIREP"/>
</dbReference>
<dbReference type="Pfam" id="PF00996">
    <property type="entry name" value="GDI"/>
    <property type="match status" value="1"/>
</dbReference>
<dbReference type="GO" id="GO:0005096">
    <property type="term" value="F:GTPase activator activity"/>
    <property type="evidence" value="ECO:0007669"/>
    <property type="project" value="UniProtKB-KW"/>
</dbReference>
<dbReference type="FunFam" id="3.30.519.10:FF:000014">
    <property type="entry name" value="Rab GDP dissociation inhibitor"/>
    <property type="match status" value="1"/>
</dbReference>
<dbReference type="InterPro" id="IPR036188">
    <property type="entry name" value="FAD/NAD-bd_sf"/>
</dbReference>
<evidence type="ECO:0000256" key="12">
    <source>
        <dbReference type="ARBA" id="ARBA00066224"/>
    </source>
</evidence>
<comment type="similarity">
    <text evidence="4 13">Belongs to the Rab GDI family.</text>
</comment>
<dbReference type="GO" id="GO:0005093">
    <property type="term" value="F:Rab GDP-dissociation inhibitor activity"/>
    <property type="evidence" value="ECO:0007669"/>
    <property type="project" value="InterPro"/>
</dbReference>
<keyword evidence="6 13" id="KW-0963">Cytoplasm</keyword>
<dbReference type="Ensembl" id="ENSMMST00000018992.1">
    <property type="protein sequence ID" value="ENSMMSP00000017192.1"/>
    <property type="gene ID" value="ENSMMSG00000013044.1"/>
</dbReference>
<evidence type="ECO:0000313" key="15">
    <source>
        <dbReference type="Proteomes" id="UP000694544"/>
    </source>
</evidence>
<protein>
    <recommendedName>
        <fullName evidence="13">Rab GDP dissociation inhibitor</fullName>
    </recommendedName>
</protein>
<comment type="subcellular location">
    <subcellularLocation>
        <location evidence="2 13">Cytoplasm</location>
    </subcellularLocation>
    <subcellularLocation>
        <location evidence="3">Golgi apparatus</location>
        <location evidence="3">trans-Golgi network</location>
    </subcellularLocation>
    <subcellularLocation>
        <location evidence="1">Membrane</location>
        <topology evidence="1">Peripheral membrane protein</topology>
    </subcellularLocation>
</comment>
<reference evidence="14" key="1">
    <citation type="submission" date="2025-08" db="UniProtKB">
        <authorList>
            <consortium name="Ensembl"/>
        </authorList>
    </citation>
    <scope>IDENTIFICATION</scope>
</reference>
<keyword evidence="7" id="KW-0597">Phosphoprotein</keyword>
<evidence type="ECO:0000256" key="2">
    <source>
        <dbReference type="ARBA" id="ARBA00004496"/>
    </source>
</evidence>
<dbReference type="FunFam" id="3.50.50.60:FF:000232">
    <property type="entry name" value="Rab GDP dissociation inhibitor"/>
    <property type="match status" value="1"/>
</dbReference>
<dbReference type="FunFam" id="3.30.519.10:FF:000005">
    <property type="entry name" value="Rab GDP dissociation inhibitor"/>
    <property type="match status" value="1"/>
</dbReference>
<dbReference type="AlphaFoldDB" id="A0A8C6DV86"/>
<name>A0A8C6DV86_MOSMO</name>
<dbReference type="SUPFAM" id="SSF54373">
    <property type="entry name" value="FAD-linked reductases, C-terminal domain"/>
    <property type="match status" value="1"/>
</dbReference>
<dbReference type="GO" id="GO:0005794">
    <property type="term" value="C:Golgi apparatus"/>
    <property type="evidence" value="ECO:0007669"/>
    <property type="project" value="UniProtKB-SubCell"/>
</dbReference>
<keyword evidence="15" id="KW-1185">Reference proteome</keyword>
<accession>A0A8C6DV86</accession>
<dbReference type="Gene3D" id="3.30.519.10">
    <property type="entry name" value="Guanine Nucleotide Dissociation Inhibitor, domain 2"/>
    <property type="match status" value="2"/>
</dbReference>
<keyword evidence="10" id="KW-0472">Membrane</keyword>
<keyword evidence="5 13" id="KW-0343">GTPase activation</keyword>
<evidence type="ECO:0000256" key="3">
    <source>
        <dbReference type="ARBA" id="ARBA00004601"/>
    </source>
</evidence>
<evidence type="ECO:0000256" key="5">
    <source>
        <dbReference type="ARBA" id="ARBA00022468"/>
    </source>
</evidence>
<dbReference type="GO" id="GO:0007264">
    <property type="term" value="P:small GTPase-mediated signal transduction"/>
    <property type="evidence" value="ECO:0007669"/>
    <property type="project" value="InterPro"/>
</dbReference>
<proteinExistence type="inferred from homology"/>
<reference evidence="14" key="2">
    <citation type="submission" date="2025-09" db="UniProtKB">
        <authorList>
            <consortium name="Ensembl"/>
        </authorList>
    </citation>
    <scope>IDENTIFICATION</scope>
</reference>
<dbReference type="GO" id="GO:0016020">
    <property type="term" value="C:membrane"/>
    <property type="evidence" value="ECO:0007669"/>
    <property type="project" value="UniProtKB-SubCell"/>
</dbReference>
<evidence type="ECO:0000256" key="4">
    <source>
        <dbReference type="ARBA" id="ARBA00005593"/>
    </source>
</evidence>
<dbReference type="Gene3D" id="3.50.50.60">
    <property type="entry name" value="FAD/NAD(P)-binding domain"/>
    <property type="match status" value="2"/>
</dbReference>
<evidence type="ECO:0000256" key="6">
    <source>
        <dbReference type="ARBA" id="ARBA00022490"/>
    </source>
</evidence>
<evidence type="ECO:0000256" key="1">
    <source>
        <dbReference type="ARBA" id="ARBA00004170"/>
    </source>
</evidence>
<comment type="function">
    <text evidence="13">Regulates the GDP/GTP exchange reaction of most RAB proteins by inhibiting the dissociation of GDP from them, and the subsequent binding of GTP.</text>
</comment>
<sequence>MNEEYGVIVLGTGLTECILSGIMSVNGKKVLHVDRNPYHGGESASITPLEDLYKRFKTPGAPPASMGRGRDWNVDLIPKFLMANGQLVKMLLFMEVTRYLDFKVTEGSFVYKGGKIYKVPSTEAEALNDPRTFEGIDPKKTSMREVYKKFDLGQDVIDFTGHALALYRTDDYLDQPCCETINRIKLYSESLARYGKSSYLYPLYGLGELPQGFARLSAIYGGTYMLNKPIEEIIMQSGKVIGVKSEGEIARSKQLICDPSYVKDRVEKVGQVIRVICILSHPIKNTNDANSCQIIIPQNQVNRKSDIYVCMIFSAHNVAAQGKYIAIASTMVENKEPEKEIRPALELLEPIEQKFVSISDLLVPKDLGTESQIFISRTYDATTHFETTCDDIKDIYKRMMGSEFDFEEMKRKKNDIYGED</sequence>
<evidence type="ECO:0000256" key="8">
    <source>
        <dbReference type="ARBA" id="ARBA00022990"/>
    </source>
</evidence>
<evidence type="ECO:0000256" key="9">
    <source>
        <dbReference type="ARBA" id="ARBA00023034"/>
    </source>
</evidence>
<dbReference type="GO" id="GO:0016192">
    <property type="term" value="P:vesicle-mediated transport"/>
    <property type="evidence" value="ECO:0007669"/>
    <property type="project" value="TreeGrafter"/>
</dbReference>
<dbReference type="GeneTree" id="ENSGT00950000182994"/>